<evidence type="ECO:0000313" key="8">
    <source>
        <dbReference type="Proteomes" id="UP000829291"/>
    </source>
</evidence>
<reference evidence="9" key="1">
    <citation type="submission" date="2025-08" db="UniProtKB">
        <authorList>
            <consortium name="RefSeq"/>
        </authorList>
    </citation>
    <scope>IDENTIFICATION</scope>
    <source>
        <tissue evidence="9">Thorax and Abdomen</tissue>
    </source>
</reference>
<keyword evidence="4 6" id="KW-0732">Signal</keyword>
<dbReference type="KEGG" id="nlo:107218476"/>
<keyword evidence="8" id="KW-1185">Reference proteome</keyword>
<name>A0A6J0BC56_NEOLC</name>
<dbReference type="GO" id="GO:0032367">
    <property type="term" value="P:intracellular cholesterol transport"/>
    <property type="evidence" value="ECO:0007669"/>
    <property type="project" value="InterPro"/>
</dbReference>
<evidence type="ECO:0000313" key="9">
    <source>
        <dbReference type="RefSeq" id="XP_015511851.1"/>
    </source>
</evidence>
<evidence type="ECO:0000259" key="7">
    <source>
        <dbReference type="SMART" id="SM00737"/>
    </source>
</evidence>
<gene>
    <name evidence="9" type="primary">LOC107218476</name>
</gene>
<evidence type="ECO:0000256" key="3">
    <source>
        <dbReference type="ARBA" id="ARBA00022525"/>
    </source>
</evidence>
<dbReference type="GeneID" id="107218476"/>
<feature type="signal peptide" evidence="6">
    <location>
        <begin position="1"/>
        <end position="21"/>
    </location>
</feature>
<dbReference type="Proteomes" id="UP000829291">
    <property type="component" value="Chromosome 7"/>
</dbReference>
<dbReference type="GO" id="GO:0005576">
    <property type="term" value="C:extracellular region"/>
    <property type="evidence" value="ECO:0007669"/>
    <property type="project" value="UniProtKB-SubCell"/>
</dbReference>
<dbReference type="GO" id="GO:0032934">
    <property type="term" value="F:sterol binding"/>
    <property type="evidence" value="ECO:0007669"/>
    <property type="project" value="InterPro"/>
</dbReference>
<feature type="domain" description="MD-2-related lipid-recognition" evidence="7">
    <location>
        <begin position="24"/>
        <end position="155"/>
    </location>
</feature>
<proteinExistence type="inferred from homology"/>
<comment type="similarity">
    <text evidence="2">Belongs to the NPC2 family.</text>
</comment>
<sequence>MMREIFAFSLVLVLASESAFATTVLKCGTNDPFPDSNTVKIANCGEPPCFLKKGTIVSVELKFKPTRNVNTLTTKATGALNGGFPQPFESVDGSNACDYIFDVSGSKVDCPLTKDTEYIYKRRFPISRKYPVTNVNVHWALVENNEDIACFEVPAQIKK</sequence>
<evidence type="ECO:0000256" key="1">
    <source>
        <dbReference type="ARBA" id="ARBA00004613"/>
    </source>
</evidence>
<dbReference type="InterPro" id="IPR003172">
    <property type="entry name" value="ML_dom"/>
</dbReference>
<evidence type="ECO:0000256" key="2">
    <source>
        <dbReference type="ARBA" id="ARBA00006370"/>
    </source>
</evidence>
<dbReference type="InParanoid" id="A0A6J0BC56"/>
<keyword evidence="3" id="KW-0964">Secreted</keyword>
<dbReference type="PANTHER" id="PTHR11306">
    <property type="entry name" value="NIEMANN PICK TYPE C2 PROTEIN NPC2-RELATED"/>
    <property type="match status" value="1"/>
</dbReference>
<dbReference type="OrthoDB" id="6332846at2759"/>
<evidence type="ECO:0000256" key="6">
    <source>
        <dbReference type="SAM" id="SignalP"/>
    </source>
</evidence>
<accession>A0A6J0BC56</accession>
<dbReference type="FunFam" id="2.60.40.770:FF:000001">
    <property type="entry name" value="NPC intracellular cholesterol transporter 2"/>
    <property type="match status" value="1"/>
</dbReference>
<evidence type="ECO:0000256" key="5">
    <source>
        <dbReference type="ARBA" id="ARBA00023157"/>
    </source>
</evidence>
<dbReference type="CDD" id="cd00916">
    <property type="entry name" value="Npc2_like"/>
    <property type="match status" value="1"/>
</dbReference>
<dbReference type="InterPro" id="IPR014756">
    <property type="entry name" value="Ig_E-set"/>
</dbReference>
<feature type="chain" id="PRO_5026886237" evidence="6">
    <location>
        <begin position="22"/>
        <end position="159"/>
    </location>
</feature>
<comment type="subcellular location">
    <subcellularLocation>
        <location evidence="1">Secreted</location>
    </subcellularLocation>
</comment>
<dbReference type="AlphaFoldDB" id="A0A6J0BC56"/>
<organism evidence="9">
    <name type="scientific">Neodiprion lecontei</name>
    <name type="common">Redheaded pine sawfly</name>
    <dbReference type="NCBI Taxonomy" id="441921"/>
    <lineage>
        <taxon>Eukaryota</taxon>
        <taxon>Metazoa</taxon>
        <taxon>Ecdysozoa</taxon>
        <taxon>Arthropoda</taxon>
        <taxon>Hexapoda</taxon>
        <taxon>Insecta</taxon>
        <taxon>Pterygota</taxon>
        <taxon>Neoptera</taxon>
        <taxon>Endopterygota</taxon>
        <taxon>Hymenoptera</taxon>
        <taxon>Tenthredinoidea</taxon>
        <taxon>Diprionidae</taxon>
        <taxon>Diprioninae</taxon>
        <taxon>Neodiprion</taxon>
    </lineage>
</organism>
<protein>
    <submittedName>
        <fullName evidence="9">NPC intracellular cholesterol transporter 2 homolog a</fullName>
    </submittedName>
</protein>
<dbReference type="SUPFAM" id="SSF81296">
    <property type="entry name" value="E set domains"/>
    <property type="match status" value="1"/>
</dbReference>
<dbReference type="InterPro" id="IPR039670">
    <property type="entry name" value="NPC2-like"/>
</dbReference>
<dbReference type="Pfam" id="PF02221">
    <property type="entry name" value="E1_DerP2_DerF2"/>
    <property type="match status" value="1"/>
</dbReference>
<dbReference type="PANTHER" id="PTHR11306:SF68">
    <property type="entry name" value="NPC INTRACELLULAR CHOLESTEROL TRANSPORTER 2"/>
    <property type="match status" value="1"/>
</dbReference>
<dbReference type="Gene3D" id="2.60.40.770">
    <property type="match status" value="1"/>
</dbReference>
<dbReference type="SMART" id="SM00737">
    <property type="entry name" value="ML"/>
    <property type="match status" value="1"/>
</dbReference>
<dbReference type="RefSeq" id="XP_015511851.1">
    <property type="nucleotide sequence ID" value="XM_015656365.2"/>
</dbReference>
<keyword evidence="5" id="KW-1015">Disulfide bond</keyword>
<evidence type="ECO:0000256" key="4">
    <source>
        <dbReference type="ARBA" id="ARBA00022729"/>
    </source>
</evidence>
<dbReference type="FunCoup" id="A0A6J0BC56">
    <property type="interactions" value="169"/>
</dbReference>
<dbReference type="InterPro" id="IPR033916">
    <property type="entry name" value="ML_Npc2-like"/>
</dbReference>